<comment type="function">
    <text evidence="12">Flavin transferase that catalyzes the transfer of the FMN moiety of FAD and its covalent binding to the hydroxyl group of a threonine residue in a target flavoprotein.</text>
</comment>
<comment type="similarity">
    <text evidence="10 12">Belongs to the ApbE family.</text>
</comment>
<feature type="binding site" evidence="11">
    <location>
        <position position="301"/>
    </location>
    <ligand>
        <name>Mg(2+)</name>
        <dbReference type="ChEBI" id="CHEBI:18420"/>
    </ligand>
</feature>
<reference evidence="13 14" key="1">
    <citation type="submission" date="2012-09" db="EMBL/GenBank/DDBJ databases">
        <title>The Genome Sequence of Alloiococcus otitis ATCC 51267.</title>
        <authorList>
            <consortium name="The Broad Institute Genome Sequencing Platform"/>
            <person name="Earl A."/>
            <person name="Ward D."/>
            <person name="Feldgarden M."/>
            <person name="Gevers D."/>
            <person name="Huys G."/>
            <person name="Walker B."/>
            <person name="Young S.K."/>
            <person name="Zeng Q."/>
            <person name="Gargeya S."/>
            <person name="Fitzgerald M."/>
            <person name="Haas B."/>
            <person name="Abouelleil A."/>
            <person name="Alvarado L."/>
            <person name="Arachchi H.M."/>
            <person name="Berlin A.M."/>
            <person name="Chapman S.B."/>
            <person name="Goldberg J."/>
            <person name="Griggs A."/>
            <person name="Gujja S."/>
            <person name="Hansen M."/>
            <person name="Howarth C."/>
            <person name="Imamovic A."/>
            <person name="Larimer J."/>
            <person name="McCowen C."/>
            <person name="Montmayeur A."/>
            <person name="Murphy C."/>
            <person name="Neiman D."/>
            <person name="Pearson M."/>
            <person name="Priest M."/>
            <person name="Roberts A."/>
            <person name="Saif S."/>
            <person name="Shea T."/>
            <person name="Sisk P."/>
            <person name="Sykes S."/>
            <person name="Wortman J."/>
            <person name="Nusbaum C."/>
            <person name="Birren B."/>
        </authorList>
    </citation>
    <scope>NUCLEOTIDE SEQUENCE [LARGE SCALE GENOMIC DNA]</scope>
    <source>
        <strain evidence="13 14">ATCC 51267</strain>
    </source>
</reference>
<dbReference type="InterPro" id="IPR024932">
    <property type="entry name" value="ApbE"/>
</dbReference>
<evidence type="ECO:0000256" key="2">
    <source>
        <dbReference type="ARBA" id="ARBA00016337"/>
    </source>
</evidence>
<keyword evidence="12" id="KW-1003">Cell membrane</keyword>
<keyword evidence="5 10" id="KW-0479">Metal-binding</keyword>
<evidence type="ECO:0000256" key="8">
    <source>
        <dbReference type="ARBA" id="ARBA00031306"/>
    </source>
</evidence>
<feature type="signal peptide" evidence="12">
    <location>
        <begin position="1"/>
        <end position="24"/>
    </location>
</feature>
<keyword evidence="12" id="KW-0472">Membrane</keyword>
<dbReference type="PANTHER" id="PTHR30040:SF2">
    <property type="entry name" value="FAD:PROTEIN FMN TRANSFERASE"/>
    <property type="match status" value="1"/>
</dbReference>
<comment type="catalytic activity">
    <reaction evidence="9 10 12">
        <text>L-threonyl-[protein] + FAD = FMN-L-threonyl-[protein] + AMP + H(+)</text>
        <dbReference type="Rhea" id="RHEA:36847"/>
        <dbReference type="Rhea" id="RHEA-COMP:11060"/>
        <dbReference type="Rhea" id="RHEA-COMP:11061"/>
        <dbReference type="ChEBI" id="CHEBI:15378"/>
        <dbReference type="ChEBI" id="CHEBI:30013"/>
        <dbReference type="ChEBI" id="CHEBI:57692"/>
        <dbReference type="ChEBI" id="CHEBI:74257"/>
        <dbReference type="ChEBI" id="CHEBI:456215"/>
        <dbReference type="EC" id="2.7.1.180"/>
    </reaction>
</comment>
<evidence type="ECO:0000256" key="7">
    <source>
        <dbReference type="ARBA" id="ARBA00022842"/>
    </source>
</evidence>
<dbReference type="Gene3D" id="3.10.520.10">
    <property type="entry name" value="ApbE-like domains"/>
    <property type="match status" value="1"/>
</dbReference>
<evidence type="ECO:0000256" key="9">
    <source>
        <dbReference type="ARBA" id="ARBA00048540"/>
    </source>
</evidence>
<sequence length="357" mass="39082">MLKDKKILVLLISFLLVLTACSQAGEDDPRDLADQPYERQEFLLGTLVDISVYDQGQEEALDKAVDRIEELDGIFSMTNPDSEVYAINEASGKEPVQVSDEVYYVIENALDYAAISDGRMDPTIGALTDIWGIGQEDAQVPSQEEIDQALPLVNYENVELDEEAKTVYLTQEGMKLDLGAIAKGYITDQAKDVLVEEGVTTAIVDLGGDIFLLGSSSRGPQDNWRIGIQNPFDERGEIVGLLPVMDEAVVTSGIYERLITGENGQEYHHILDPETGYPFDNELAGLSVAAATTMDADALATVLFSMGLDQGMEYASSLEDVTAVFITHDQEIYVSEGDASEFELLDESFDFKGDSLD</sequence>
<keyword evidence="7 10" id="KW-0460">Magnesium</keyword>
<proteinExistence type="inferred from homology"/>
<dbReference type="SUPFAM" id="SSF143631">
    <property type="entry name" value="ApbE-like"/>
    <property type="match status" value="1"/>
</dbReference>
<dbReference type="PIRSF" id="PIRSF006268">
    <property type="entry name" value="ApbE"/>
    <property type="match status" value="1"/>
</dbReference>
<evidence type="ECO:0000256" key="11">
    <source>
        <dbReference type="PIRSR" id="PIRSR006268-2"/>
    </source>
</evidence>
<dbReference type="eggNOG" id="COG1477">
    <property type="taxonomic scope" value="Bacteria"/>
</dbReference>
<dbReference type="PROSITE" id="PS51257">
    <property type="entry name" value="PROKAR_LIPOPROTEIN"/>
    <property type="match status" value="1"/>
</dbReference>
<dbReference type="EC" id="2.7.1.180" evidence="1 10"/>
<dbReference type="PATRIC" id="fig|883081.3.peg.803"/>
<protein>
    <recommendedName>
        <fullName evidence="2 10">FAD:protein FMN transferase</fullName>
        <ecNumber evidence="1 10">2.7.1.180</ecNumber>
    </recommendedName>
    <alternativeName>
        <fullName evidence="8 10">Flavin transferase</fullName>
    </alternativeName>
</protein>
<dbReference type="Pfam" id="PF02424">
    <property type="entry name" value="ApbE"/>
    <property type="match status" value="1"/>
</dbReference>
<comment type="subcellular location">
    <subcellularLocation>
        <location evidence="12">Cell inner membrane</location>
        <topology evidence="12">Lipid-anchor</topology>
        <orientation evidence="12">Periplasmic side</orientation>
    </subcellularLocation>
</comment>
<feature type="binding site" evidence="11">
    <location>
        <position position="297"/>
    </location>
    <ligand>
        <name>Mg(2+)</name>
        <dbReference type="ChEBI" id="CHEBI:18420"/>
    </ligand>
</feature>
<dbReference type="Proteomes" id="UP000009875">
    <property type="component" value="Unassembled WGS sequence"/>
</dbReference>
<dbReference type="EMBL" id="AGXA01000017">
    <property type="protein sequence ID" value="EKU93690.1"/>
    <property type="molecule type" value="Genomic_DNA"/>
</dbReference>
<keyword evidence="12" id="KW-0449">Lipoprotein</keyword>
<evidence type="ECO:0000256" key="10">
    <source>
        <dbReference type="PIRNR" id="PIRNR006268"/>
    </source>
</evidence>
<keyword evidence="6 10" id="KW-0274">FAD</keyword>
<organism evidence="13 14">
    <name type="scientific">Alloiococcus otitis ATCC 51267</name>
    <dbReference type="NCBI Taxonomy" id="883081"/>
    <lineage>
        <taxon>Bacteria</taxon>
        <taxon>Bacillati</taxon>
        <taxon>Bacillota</taxon>
        <taxon>Bacilli</taxon>
        <taxon>Lactobacillales</taxon>
        <taxon>Carnobacteriaceae</taxon>
        <taxon>Alloiococcus</taxon>
    </lineage>
</organism>
<keyword evidence="12" id="KW-0997">Cell inner membrane</keyword>
<evidence type="ECO:0000256" key="1">
    <source>
        <dbReference type="ARBA" id="ARBA00011955"/>
    </source>
</evidence>
<dbReference type="RefSeq" id="WP_003777621.1">
    <property type="nucleotide sequence ID" value="NZ_JH992958.1"/>
</dbReference>
<keyword evidence="14" id="KW-1185">Reference proteome</keyword>
<evidence type="ECO:0000256" key="4">
    <source>
        <dbReference type="ARBA" id="ARBA00022679"/>
    </source>
</evidence>
<dbReference type="PANTHER" id="PTHR30040">
    <property type="entry name" value="THIAMINE BIOSYNTHESIS LIPOPROTEIN APBE"/>
    <property type="match status" value="1"/>
</dbReference>
<keyword evidence="3 10" id="KW-0285">Flavoprotein</keyword>
<comment type="caution">
    <text evidence="13">The sequence shown here is derived from an EMBL/GenBank/DDBJ whole genome shotgun (WGS) entry which is preliminary data.</text>
</comment>
<keyword evidence="4 10" id="KW-0808">Transferase</keyword>
<evidence type="ECO:0000256" key="5">
    <source>
        <dbReference type="ARBA" id="ARBA00022723"/>
    </source>
</evidence>
<comment type="cofactor">
    <cofactor evidence="11">
        <name>Mg(2+)</name>
        <dbReference type="ChEBI" id="CHEBI:18420"/>
    </cofactor>
    <cofactor evidence="11">
        <name>Mn(2+)</name>
        <dbReference type="ChEBI" id="CHEBI:29035"/>
    </cofactor>
    <text evidence="11">Magnesium. Can also use manganese.</text>
</comment>
<dbReference type="InterPro" id="IPR003374">
    <property type="entry name" value="ApbE-like_sf"/>
</dbReference>
<evidence type="ECO:0000256" key="12">
    <source>
        <dbReference type="RuleBase" id="RU363002"/>
    </source>
</evidence>
<evidence type="ECO:0000313" key="13">
    <source>
        <dbReference type="EMBL" id="EKU93690.1"/>
    </source>
</evidence>
<dbReference type="GO" id="GO:0005886">
    <property type="term" value="C:plasma membrane"/>
    <property type="evidence" value="ECO:0007669"/>
    <property type="project" value="UniProtKB-SubCell"/>
</dbReference>
<gene>
    <name evidence="13" type="ORF">HMPREF9698_00807</name>
</gene>
<feature type="chain" id="PRO_5039752168" description="FAD:protein FMN transferase" evidence="12">
    <location>
        <begin position="25"/>
        <end position="357"/>
    </location>
</feature>
<accession>K9EWS0</accession>
<evidence type="ECO:0000313" key="14">
    <source>
        <dbReference type="Proteomes" id="UP000009875"/>
    </source>
</evidence>
<name>K9EWS0_9LACT</name>
<keyword evidence="12" id="KW-0732">Signal</keyword>
<dbReference type="HOGENOM" id="CLU_044403_1_0_9"/>
<dbReference type="GO" id="GO:0016740">
    <property type="term" value="F:transferase activity"/>
    <property type="evidence" value="ECO:0007669"/>
    <property type="project" value="UniProtKB-UniRule"/>
</dbReference>
<dbReference type="AlphaFoldDB" id="K9EWS0"/>
<dbReference type="GO" id="GO:0046872">
    <property type="term" value="F:metal ion binding"/>
    <property type="evidence" value="ECO:0007669"/>
    <property type="project" value="UniProtKB-UniRule"/>
</dbReference>
<evidence type="ECO:0000256" key="3">
    <source>
        <dbReference type="ARBA" id="ARBA00022630"/>
    </source>
</evidence>
<dbReference type="STRING" id="883081.HMPREF9698_00807"/>
<feature type="binding site" evidence="11">
    <location>
        <position position="180"/>
    </location>
    <ligand>
        <name>Mg(2+)</name>
        <dbReference type="ChEBI" id="CHEBI:18420"/>
    </ligand>
</feature>
<evidence type="ECO:0000256" key="6">
    <source>
        <dbReference type="ARBA" id="ARBA00022827"/>
    </source>
</evidence>